<feature type="region of interest" description="Disordered" evidence="1">
    <location>
        <begin position="390"/>
        <end position="467"/>
    </location>
</feature>
<dbReference type="PANTHER" id="PTHR35698">
    <property type="entry name" value="DNA-BINDING PROTEIN RHL1"/>
    <property type="match status" value="1"/>
</dbReference>
<gene>
    <name evidence="2" type="primary">RHL1_0</name>
    <name evidence="2" type="ORF">g.21498</name>
</gene>
<sequence>LVGTAIDGCCTEETSLLWTGVPSPHSTLRSLPPKSEGKKMVKKAGEGEAPPADPQAEERKRLKSLAFSRKLLSRTPAKPLASLEPSKTVLKHQGRDVVKKGQRKNKFLFSFPGLLAPLSGGKIGELANLNTRNPVLYLEFPQGRMKLFGTVIYPKNKYLTLQFSKSSKGVLCEDSFENMIVFSEAWWIGSKEENPEEIQLAFPEEYKENNSDFDFRGGAGAAVGEKSVINKQAKELAEHLSPDTELMDEISDDSGPVTENNVKKMMEETPVRHSARTAGKSLNYAEHSSGDDSNIGVADESEMLEDVCDTIGGVTKSSKLSKDEDSNVERSCSNKESEEVKGQSTGMVIQQHMDTSEEKSLGKRGTLVQATLSTLFDKVAKKSKCITDNYPVLKDSNSKRPPRSSKQQSKVVKAKVPGSKKIGTGRRKAGAASIGKQKPSKVQDDEDIEDISSESQELEESDEDWTS</sequence>
<feature type="compositionally biased region" description="Acidic residues" evidence="1">
    <location>
        <begin position="444"/>
        <end position="467"/>
    </location>
</feature>
<feature type="non-terminal residue" evidence="2">
    <location>
        <position position="1"/>
    </location>
</feature>
<feature type="compositionally biased region" description="Low complexity" evidence="1">
    <location>
        <begin position="404"/>
        <end position="416"/>
    </location>
</feature>
<feature type="region of interest" description="Disordered" evidence="1">
    <location>
        <begin position="314"/>
        <end position="345"/>
    </location>
</feature>
<evidence type="ECO:0000256" key="1">
    <source>
        <dbReference type="SAM" id="MobiDB-lite"/>
    </source>
</evidence>
<proteinExistence type="predicted"/>
<dbReference type="EMBL" id="GDJX01008601">
    <property type="protein sequence ID" value="JAT59335.1"/>
    <property type="molecule type" value="Transcribed_RNA"/>
</dbReference>
<feature type="compositionally biased region" description="Basic and acidic residues" evidence="1">
    <location>
        <begin position="320"/>
        <end position="341"/>
    </location>
</feature>
<protein>
    <submittedName>
        <fullName evidence="2">DNA-binding protein RHL1</fullName>
    </submittedName>
</protein>
<dbReference type="GO" id="GO:0042023">
    <property type="term" value="P:DNA endoreduplication"/>
    <property type="evidence" value="ECO:0007669"/>
    <property type="project" value="InterPro"/>
</dbReference>
<reference evidence="2" key="1">
    <citation type="submission" date="2015-07" db="EMBL/GenBank/DDBJ databases">
        <title>Transcriptome Assembly of Anthurium amnicola.</title>
        <authorList>
            <person name="Suzuki J."/>
        </authorList>
    </citation>
    <scope>NUCLEOTIDE SEQUENCE</scope>
</reference>
<feature type="region of interest" description="Disordered" evidence="1">
    <location>
        <begin position="267"/>
        <end position="296"/>
    </location>
</feature>
<dbReference type="GO" id="GO:0003677">
    <property type="term" value="F:DNA binding"/>
    <property type="evidence" value="ECO:0007669"/>
    <property type="project" value="UniProtKB-KW"/>
</dbReference>
<name>A0A1D1YXH9_9ARAE</name>
<feature type="region of interest" description="Disordered" evidence="1">
    <location>
        <begin position="21"/>
        <end position="59"/>
    </location>
</feature>
<dbReference type="PANTHER" id="PTHR35698:SF2">
    <property type="entry name" value="DNA-BINDING PROTEIN RHL1"/>
    <property type="match status" value="1"/>
</dbReference>
<keyword evidence="2" id="KW-0238">DNA-binding</keyword>
<dbReference type="AlphaFoldDB" id="A0A1D1YXH9"/>
<feature type="compositionally biased region" description="Basic and acidic residues" evidence="1">
    <location>
        <begin position="35"/>
        <end position="46"/>
    </location>
</feature>
<organism evidence="2">
    <name type="scientific">Anthurium amnicola</name>
    <dbReference type="NCBI Taxonomy" id="1678845"/>
    <lineage>
        <taxon>Eukaryota</taxon>
        <taxon>Viridiplantae</taxon>
        <taxon>Streptophyta</taxon>
        <taxon>Embryophyta</taxon>
        <taxon>Tracheophyta</taxon>
        <taxon>Spermatophyta</taxon>
        <taxon>Magnoliopsida</taxon>
        <taxon>Liliopsida</taxon>
        <taxon>Araceae</taxon>
        <taxon>Pothoideae</taxon>
        <taxon>Potheae</taxon>
        <taxon>Anthurium</taxon>
    </lineage>
</organism>
<accession>A0A1D1YXH9</accession>
<evidence type="ECO:0000313" key="2">
    <source>
        <dbReference type="EMBL" id="JAT59335.1"/>
    </source>
</evidence>
<dbReference type="InterPro" id="IPR038859">
    <property type="entry name" value="RHL1"/>
</dbReference>